<evidence type="ECO:0000313" key="6">
    <source>
        <dbReference type="EMBL" id="ABQ68678.1"/>
    </source>
</evidence>
<dbReference type="PANTHER" id="PTHR30419">
    <property type="entry name" value="HTH-TYPE TRANSCRIPTIONAL REGULATOR YBHD"/>
    <property type="match status" value="1"/>
</dbReference>
<dbReference type="Pfam" id="PF03466">
    <property type="entry name" value="LysR_substrate"/>
    <property type="match status" value="1"/>
</dbReference>
<dbReference type="SUPFAM" id="SSF53850">
    <property type="entry name" value="Periplasmic binding protein-like II"/>
    <property type="match status" value="1"/>
</dbReference>
<dbReference type="EMBL" id="CP000699">
    <property type="protein sequence ID" value="ABQ68678.1"/>
    <property type="molecule type" value="Genomic_DNA"/>
</dbReference>
<dbReference type="InterPro" id="IPR036388">
    <property type="entry name" value="WH-like_DNA-bd_sf"/>
</dbReference>
<dbReference type="InterPro" id="IPR000847">
    <property type="entry name" value="LysR_HTH_N"/>
</dbReference>
<organism evidence="6 7">
    <name type="scientific">Rhizorhabdus wittichii (strain DSM 6014 / CCUG 31198 / JCM 15750 / NBRC 105917 / EY 4224 / RW1)</name>
    <name type="common">Sphingomonas wittichii</name>
    <dbReference type="NCBI Taxonomy" id="392499"/>
    <lineage>
        <taxon>Bacteria</taxon>
        <taxon>Pseudomonadati</taxon>
        <taxon>Pseudomonadota</taxon>
        <taxon>Alphaproteobacteria</taxon>
        <taxon>Sphingomonadales</taxon>
        <taxon>Sphingomonadaceae</taxon>
        <taxon>Rhizorhabdus</taxon>
    </lineage>
</organism>
<dbReference type="AlphaFoldDB" id="A0A9J9HBS7"/>
<dbReference type="InterPro" id="IPR005119">
    <property type="entry name" value="LysR_subst-bd"/>
</dbReference>
<evidence type="ECO:0000256" key="2">
    <source>
        <dbReference type="ARBA" id="ARBA00023015"/>
    </source>
</evidence>
<sequence length="345" mass="37184">MPPLFIWALFIWGQADRGYKIRRRGAALTENARTGSKRDLTAGFLRNYDLVSLRLLLAAIEEGNLAKVAAQENISLSAVSRRISDLEGRIGVKLLQRHDRGVSPTDAAIASLPRLRGVFDLIDRMAEDFAEVSAGTRGVVRVRAHLTAIIGRLPERIASFTAAHPGIDIVVDEANSPDVVHALQVGGCDLGFVSGTIDTASLDIFPWMVDELVVVMRDDHALSGQERLRFEQLLDHPFIGMATGSSLHTLLRGQAAALGRSLDEVARVSTFEGVREMVAAGMGVGILPSAAVARVAAAQGIAVRGLDEPWAERPLVICARDRAQLSAAARKFLDHLLDGQAPKRG</sequence>
<protein>
    <submittedName>
        <fullName evidence="6">Transcriptional regulator, LysR family</fullName>
    </submittedName>
</protein>
<evidence type="ECO:0000256" key="3">
    <source>
        <dbReference type="ARBA" id="ARBA00023125"/>
    </source>
</evidence>
<keyword evidence="3" id="KW-0238">DNA-binding</keyword>
<evidence type="ECO:0000256" key="1">
    <source>
        <dbReference type="ARBA" id="ARBA00009437"/>
    </source>
</evidence>
<evidence type="ECO:0000259" key="5">
    <source>
        <dbReference type="PROSITE" id="PS50931"/>
    </source>
</evidence>
<keyword evidence="2" id="KW-0805">Transcription regulation</keyword>
<proteinExistence type="inferred from homology"/>
<keyword evidence="4" id="KW-0804">Transcription</keyword>
<name>A0A9J9HBS7_RHIWR</name>
<accession>A0A9J9HBS7</accession>
<dbReference type="Pfam" id="PF00126">
    <property type="entry name" value="HTH_1"/>
    <property type="match status" value="1"/>
</dbReference>
<dbReference type="PROSITE" id="PS50931">
    <property type="entry name" value="HTH_LYSR"/>
    <property type="match status" value="1"/>
</dbReference>
<dbReference type="Gene3D" id="3.40.190.290">
    <property type="match status" value="1"/>
</dbReference>
<reference evidence="6 7" key="1">
    <citation type="journal article" date="2010" name="J. Bacteriol.">
        <title>Genome sequence of the dioxin-mineralizing bacterium Sphingomonas wittichii RW1.</title>
        <authorList>
            <person name="Miller T.R."/>
            <person name="Delcher A.L."/>
            <person name="Salzberg S.L."/>
            <person name="Saunders E."/>
            <person name="Detter J.C."/>
            <person name="Halden R.U."/>
        </authorList>
    </citation>
    <scope>NUCLEOTIDE SEQUENCE [LARGE SCALE GENOMIC DNA]</scope>
    <source>
        <strain evidence="7">DSM 6014 / CCUG 31198 / JCM 15750 / NBRC 105917 / EY 4224 / RW1</strain>
    </source>
</reference>
<dbReference type="InterPro" id="IPR036390">
    <property type="entry name" value="WH_DNA-bd_sf"/>
</dbReference>
<gene>
    <name evidence="6" type="ordered locus">Swit_2319</name>
</gene>
<dbReference type="Proteomes" id="UP000001989">
    <property type="component" value="Chromosome"/>
</dbReference>
<dbReference type="PANTHER" id="PTHR30419:SF2">
    <property type="entry name" value="LYSR FAMILY TRANSCRIPTIONAL REGULATOR"/>
    <property type="match status" value="1"/>
</dbReference>
<comment type="similarity">
    <text evidence="1">Belongs to the LysR transcriptional regulatory family.</text>
</comment>
<dbReference type="Gene3D" id="1.10.10.10">
    <property type="entry name" value="Winged helix-like DNA-binding domain superfamily/Winged helix DNA-binding domain"/>
    <property type="match status" value="1"/>
</dbReference>
<evidence type="ECO:0000256" key="4">
    <source>
        <dbReference type="ARBA" id="ARBA00023163"/>
    </source>
</evidence>
<evidence type="ECO:0000313" key="7">
    <source>
        <dbReference type="Proteomes" id="UP000001989"/>
    </source>
</evidence>
<keyword evidence="7" id="KW-1185">Reference proteome</keyword>
<dbReference type="KEGG" id="swi:Swit_2319"/>
<dbReference type="CDD" id="cd08421">
    <property type="entry name" value="PBP2_LTTR_like_1"/>
    <property type="match status" value="1"/>
</dbReference>
<dbReference type="GO" id="GO:0003700">
    <property type="term" value="F:DNA-binding transcription factor activity"/>
    <property type="evidence" value="ECO:0007669"/>
    <property type="project" value="InterPro"/>
</dbReference>
<dbReference type="SUPFAM" id="SSF46785">
    <property type="entry name" value="Winged helix' DNA-binding domain"/>
    <property type="match status" value="1"/>
</dbReference>
<dbReference type="GO" id="GO:0003677">
    <property type="term" value="F:DNA binding"/>
    <property type="evidence" value="ECO:0007669"/>
    <property type="project" value="UniProtKB-KW"/>
</dbReference>
<dbReference type="GO" id="GO:0005829">
    <property type="term" value="C:cytosol"/>
    <property type="evidence" value="ECO:0007669"/>
    <property type="project" value="TreeGrafter"/>
</dbReference>
<dbReference type="InterPro" id="IPR050950">
    <property type="entry name" value="HTH-type_LysR_regulators"/>
</dbReference>
<feature type="domain" description="HTH lysR-type" evidence="5">
    <location>
        <begin position="48"/>
        <end position="105"/>
    </location>
</feature>